<dbReference type="AlphaFoldDB" id="A0A8C4N0M8"/>
<sequence>MVPRVWSLMRFLLKGSVAGVAVYLVYDQELLGPSEKTQAVLQKAEEVVPPAVYGFSQYVCDQTGLKAPGLPPSPPTGIMTVMSALSVAPSKACEYSKEGWQYLKERIK</sequence>
<dbReference type="Pfam" id="PF15884">
    <property type="entry name" value="QIL1"/>
    <property type="match status" value="1"/>
</dbReference>
<keyword evidence="4" id="KW-0812">Transmembrane</keyword>
<evidence type="ECO:0000256" key="6">
    <source>
        <dbReference type="ARBA" id="ARBA00022989"/>
    </source>
</evidence>
<dbReference type="PANTHER" id="PTHR31816">
    <property type="entry name" value="MICOS COMPLEX SUBUNIT MIC13"/>
    <property type="match status" value="1"/>
</dbReference>
<evidence type="ECO:0000256" key="9">
    <source>
        <dbReference type="RuleBase" id="RU363009"/>
    </source>
</evidence>
<comment type="subcellular location">
    <subcellularLocation>
        <location evidence="1 9">Mitochondrion inner membrane</location>
        <topology evidence="1 9">Single-pass membrane protein</topology>
    </subcellularLocation>
</comment>
<evidence type="ECO:0000256" key="8">
    <source>
        <dbReference type="ARBA" id="ARBA00023136"/>
    </source>
</evidence>
<dbReference type="GO" id="GO:0061617">
    <property type="term" value="C:MICOS complex"/>
    <property type="evidence" value="ECO:0007669"/>
    <property type="project" value="UniProtKB-UniRule"/>
</dbReference>
<comment type="function">
    <text evidence="9">Component of the MICOS complex, a large protein complex of the mitochondrial inner membrane that plays crucial roles in the maintenance of crista junctions, inner membrane architecture, and formation of contact sites to the outer membrane.</text>
</comment>
<evidence type="ECO:0000256" key="3">
    <source>
        <dbReference type="ARBA" id="ARBA00018172"/>
    </source>
</evidence>
<evidence type="ECO:0000313" key="10">
    <source>
        <dbReference type="Ensembl" id="ENSEASP00005033663.1"/>
    </source>
</evidence>
<gene>
    <name evidence="10" type="primary">MICOS13</name>
</gene>
<dbReference type="Ensembl" id="ENSEAST00005036700.1">
    <property type="protein sequence ID" value="ENSEASP00005033663.1"/>
    <property type="gene ID" value="ENSEASG00005023043.1"/>
</dbReference>
<evidence type="ECO:0000256" key="5">
    <source>
        <dbReference type="ARBA" id="ARBA00022792"/>
    </source>
</evidence>
<reference evidence="10" key="1">
    <citation type="submission" date="2023-03" db="UniProtKB">
        <authorList>
            <consortium name="Ensembl"/>
        </authorList>
    </citation>
    <scope>IDENTIFICATION</scope>
</reference>
<dbReference type="GO" id="GO:0042407">
    <property type="term" value="P:cristae formation"/>
    <property type="evidence" value="ECO:0007669"/>
    <property type="project" value="TreeGrafter"/>
</dbReference>
<evidence type="ECO:0000256" key="1">
    <source>
        <dbReference type="ARBA" id="ARBA00004434"/>
    </source>
</evidence>
<organism evidence="10">
    <name type="scientific">Equus asinus asinus</name>
    <dbReference type="NCBI Taxonomy" id="83772"/>
    <lineage>
        <taxon>Eukaryota</taxon>
        <taxon>Metazoa</taxon>
        <taxon>Chordata</taxon>
        <taxon>Craniata</taxon>
        <taxon>Vertebrata</taxon>
        <taxon>Euteleostomi</taxon>
        <taxon>Mammalia</taxon>
        <taxon>Eutheria</taxon>
        <taxon>Laurasiatheria</taxon>
        <taxon>Perissodactyla</taxon>
        <taxon>Equidae</taxon>
        <taxon>Equus</taxon>
    </lineage>
</organism>
<dbReference type="PANTHER" id="PTHR31816:SF3">
    <property type="entry name" value="MICOS COMPLEX SUBUNIT MIC13"/>
    <property type="match status" value="1"/>
</dbReference>
<comment type="subunit">
    <text evidence="9">Component of the mitochondrial contact site and cristae organizing system (MICOS) complex.</text>
</comment>
<keyword evidence="5 9" id="KW-0999">Mitochondrion inner membrane</keyword>
<dbReference type="InterPro" id="IPR026769">
    <property type="entry name" value="Mic13"/>
</dbReference>
<keyword evidence="8" id="KW-0472">Membrane</keyword>
<proteinExistence type="inferred from homology"/>
<evidence type="ECO:0000256" key="7">
    <source>
        <dbReference type="ARBA" id="ARBA00023128"/>
    </source>
</evidence>
<accession>A0A8C4N0M8</accession>
<dbReference type="GO" id="GO:0044284">
    <property type="term" value="C:mitochondrial crista junction"/>
    <property type="evidence" value="ECO:0007669"/>
    <property type="project" value="TreeGrafter"/>
</dbReference>
<protein>
    <recommendedName>
        <fullName evidence="3 9">MICOS complex subunit MIC13</fullName>
    </recommendedName>
</protein>
<name>A0A8C4N0M8_EQUAS</name>
<keyword evidence="6" id="KW-1133">Transmembrane helix</keyword>
<keyword evidence="7 9" id="KW-0496">Mitochondrion</keyword>
<evidence type="ECO:0000256" key="2">
    <source>
        <dbReference type="ARBA" id="ARBA00006771"/>
    </source>
</evidence>
<comment type="similarity">
    <text evidence="2 9">Belongs to the MICOS complex subunit Mic13 family.</text>
</comment>
<dbReference type="OMA" id="GWKYMKD"/>
<evidence type="ECO:0000256" key="4">
    <source>
        <dbReference type="ARBA" id="ARBA00022692"/>
    </source>
</evidence>